<dbReference type="STRING" id="1818881.A3196_04595"/>
<dbReference type="RefSeq" id="WP_069024187.1">
    <property type="nucleotide sequence ID" value="NZ_LVJZ01000003.1"/>
</dbReference>
<organism evidence="2 3">
    <name type="scientific">Candidatus Thiodiazotropha endoloripes</name>
    <dbReference type="NCBI Taxonomy" id="1818881"/>
    <lineage>
        <taxon>Bacteria</taxon>
        <taxon>Pseudomonadati</taxon>
        <taxon>Pseudomonadota</taxon>
        <taxon>Gammaproteobacteria</taxon>
        <taxon>Chromatiales</taxon>
        <taxon>Sedimenticolaceae</taxon>
        <taxon>Candidatus Thiodiazotropha</taxon>
    </lineage>
</organism>
<protein>
    <recommendedName>
        <fullName evidence="4">Membrane protein 6-pyruvoyl-tetrahydropterin synthase-related domain-containing protein</fullName>
    </recommendedName>
</protein>
<dbReference type="Proteomes" id="UP000094849">
    <property type="component" value="Unassembled WGS sequence"/>
</dbReference>
<comment type="caution">
    <text evidence="2">The sequence shown here is derived from an EMBL/GenBank/DDBJ whole genome shotgun (WGS) entry which is preliminary data.</text>
</comment>
<dbReference type="AlphaFoldDB" id="A0A1E2UMY7"/>
<feature type="transmembrane region" description="Helical" evidence="1">
    <location>
        <begin position="246"/>
        <end position="265"/>
    </location>
</feature>
<feature type="transmembrane region" description="Helical" evidence="1">
    <location>
        <begin position="147"/>
        <end position="177"/>
    </location>
</feature>
<feature type="transmembrane region" description="Helical" evidence="1">
    <location>
        <begin position="120"/>
        <end position="140"/>
    </location>
</feature>
<evidence type="ECO:0000313" key="2">
    <source>
        <dbReference type="EMBL" id="ODB96103.1"/>
    </source>
</evidence>
<gene>
    <name evidence="2" type="ORF">A3196_04595</name>
</gene>
<keyword evidence="1" id="KW-0472">Membrane</keyword>
<evidence type="ECO:0000256" key="1">
    <source>
        <dbReference type="SAM" id="Phobius"/>
    </source>
</evidence>
<feature type="transmembrane region" description="Helical" evidence="1">
    <location>
        <begin position="793"/>
        <end position="812"/>
    </location>
</feature>
<sequence>MSSISQKLAPYLFLIISSVVILGANPFAGETVAPTDILTNQPGWQNLDIRVPTRHPARTDILDARMPRWIHAKQELRNGNLPIWNPSPINGIPGMQWLPAAIITPAFAVFASIEDNATGYYFAMLTNLVIAAIGMYLLLVSMTKHRLAAIFGAMVFAYSGFHAAWFFWAHVTTSIWIPWLLWLSYNYLTNHKLVYLPWLSIIAALMIFGGFPSIAVYGFMAMAILFAVHTPWKQSIATATRQAVHLGLAIVMAFLISSFATHSLYEMLQFTQSMETRHGGTPLRPHHILNYIKPIFRDYADVERSTYIGVLPLVFLTLSILLLIWRKSSTNLIYAIVLLALSTLIAFAILPKGLITIIPTFSSNNWGRMTILSALAFAVISAELISLLLRSEIGKQKSKLIGSLVVLFIVIQLFDMRWFFREFNGPVPAESFFASTPTIEYLQDNLQPMQSTIADRSYMVSGIFSNYGIPEWFAHGFKTQSERALMESKLAPNAHRSRTAAAVYCEDIFIDSNILNLLAIKYIACHKPISTGGMQRTVLATSGPRPKASGLITPEKPLIQHFALPKVLQFDVISLKLATHGRAEGHTDLKLRLYHDDQLLAESMVKSTAISDNSWVEFFFPRMIELETQNNRLELHAETTEQKGKLSAWLYPIQADDVFIEHNGNHRSAMMAAKFFRTIQLPDSIVSHRIEANLVLLENNNIIGSGYTLPSLDEDLQPDFSQVNLLAGSATSYELEYTGREPAWMVLPIRYYPYWQATIDNQPVEVETFMDMLPAIKVTPGAKVSYRYKPRPFYLLSLLSLTSLGLVLFLAYRYRKQ</sequence>
<keyword evidence="1" id="KW-0812">Transmembrane</keyword>
<evidence type="ECO:0008006" key="4">
    <source>
        <dbReference type="Google" id="ProtNLM"/>
    </source>
</evidence>
<feature type="transmembrane region" description="Helical" evidence="1">
    <location>
        <begin position="9"/>
        <end position="28"/>
    </location>
</feature>
<feature type="transmembrane region" description="Helical" evidence="1">
    <location>
        <begin position="332"/>
        <end position="350"/>
    </location>
</feature>
<proteinExistence type="predicted"/>
<reference evidence="2 3" key="1">
    <citation type="submission" date="2016-03" db="EMBL/GenBank/DDBJ databases">
        <title>Chemosynthetic sulphur-oxidizing symbionts of marine invertebrate animals are capable of nitrogen fixation.</title>
        <authorList>
            <person name="Petersen J.M."/>
            <person name="Kemper A."/>
            <person name="Gruber-Vodicka H."/>
            <person name="Cardini U."/>
            <person name="Geest Mvander."/>
            <person name="Kleiner M."/>
            <person name="Bulgheresi S."/>
            <person name="Fussmann M."/>
            <person name="Herbold C."/>
            <person name="Seah B.K.B."/>
            <person name="Antony C.Paul."/>
            <person name="Liu D."/>
            <person name="Belitz A."/>
            <person name="Weber M."/>
        </authorList>
    </citation>
    <scope>NUCLEOTIDE SEQUENCE [LARGE SCALE GENOMIC DNA]</scope>
    <source>
        <strain evidence="2">G_D</strain>
    </source>
</reference>
<dbReference type="CDD" id="cd06464">
    <property type="entry name" value="ACD_sHsps-like"/>
    <property type="match status" value="1"/>
</dbReference>
<evidence type="ECO:0000313" key="3">
    <source>
        <dbReference type="Proteomes" id="UP000094849"/>
    </source>
</evidence>
<keyword evidence="1" id="KW-1133">Transmembrane helix</keyword>
<feature type="transmembrane region" description="Helical" evidence="1">
    <location>
        <begin position="197"/>
        <end position="226"/>
    </location>
</feature>
<keyword evidence="3" id="KW-1185">Reference proteome</keyword>
<feature type="transmembrane region" description="Helical" evidence="1">
    <location>
        <begin position="370"/>
        <end position="389"/>
    </location>
</feature>
<accession>A0A1E2UMY7</accession>
<dbReference type="EMBL" id="LVJZ01000003">
    <property type="protein sequence ID" value="ODB96103.1"/>
    <property type="molecule type" value="Genomic_DNA"/>
</dbReference>
<name>A0A1E2UMY7_9GAMM</name>
<feature type="transmembrane region" description="Helical" evidence="1">
    <location>
        <begin position="306"/>
        <end position="325"/>
    </location>
</feature>
<feature type="transmembrane region" description="Helical" evidence="1">
    <location>
        <begin position="401"/>
        <end position="420"/>
    </location>
</feature>